<evidence type="ECO:0000313" key="4">
    <source>
        <dbReference type="Proteomes" id="UP000243507"/>
    </source>
</evidence>
<keyword evidence="3" id="KW-0255">Endonuclease</keyword>
<dbReference type="GO" id="GO:0004519">
    <property type="term" value="F:endonuclease activity"/>
    <property type="evidence" value="ECO:0007669"/>
    <property type="project" value="UniProtKB-KW"/>
</dbReference>
<dbReference type="AlphaFoldDB" id="A0A2A4CRF0"/>
<feature type="region of interest" description="Disordered" evidence="1">
    <location>
        <begin position="303"/>
        <end position="323"/>
    </location>
</feature>
<feature type="compositionally biased region" description="Basic and acidic residues" evidence="1">
    <location>
        <begin position="14"/>
        <end position="25"/>
    </location>
</feature>
<dbReference type="Gene3D" id="3.60.10.10">
    <property type="entry name" value="Endonuclease/exonuclease/phosphatase"/>
    <property type="match status" value="1"/>
</dbReference>
<dbReference type="InterPro" id="IPR005135">
    <property type="entry name" value="Endo/exonuclease/phosphatase"/>
</dbReference>
<proteinExistence type="predicted"/>
<dbReference type="EMBL" id="NTJD01000005">
    <property type="protein sequence ID" value="PCD76674.1"/>
    <property type="molecule type" value="Genomic_DNA"/>
</dbReference>
<dbReference type="OrthoDB" id="292013at2"/>
<dbReference type="SUPFAM" id="SSF56219">
    <property type="entry name" value="DNase I-like"/>
    <property type="match status" value="1"/>
</dbReference>
<evidence type="ECO:0000313" key="3">
    <source>
        <dbReference type="EMBL" id="PCD76674.1"/>
    </source>
</evidence>
<keyword evidence="4" id="KW-1185">Reference proteome</keyword>
<dbReference type="InterPro" id="IPR036691">
    <property type="entry name" value="Endo/exonu/phosph_ase_sf"/>
</dbReference>
<organism evidence="3 4">
    <name type="scientific">Pseudothioclava arenosa</name>
    <dbReference type="NCBI Taxonomy" id="1795308"/>
    <lineage>
        <taxon>Bacteria</taxon>
        <taxon>Pseudomonadati</taxon>
        <taxon>Pseudomonadota</taxon>
        <taxon>Alphaproteobacteria</taxon>
        <taxon>Rhodobacterales</taxon>
        <taxon>Paracoccaceae</taxon>
        <taxon>Pseudothioclava</taxon>
    </lineage>
</organism>
<protein>
    <submittedName>
        <fullName evidence="3">Endonuclease</fullName>
    </submittedName>
</protein>
<keyword evidence="3" id="KW-0378">Hydrolase</keyword>
<dbReference type="Proteomes" id="UP000243507">
    <property type="component" value="Unassembled WGS sequence"/>
</dbReference>
<accession>A0A2A4CRF0</accession>
<gene>
    <name evidence="3" type="ORF">CLN94_08755</name>
</gene>
<keyword evidence="3" id="KW-0540">Nuclease</keyword>
<name>A0A2A4CRF0_9RHOB</name>
<dbReference type="Pfam" id="PF03372">
    <property type="entry name" value="Exo_endo_phos"/>
    <property type="match status" value="1"/>
</dbReference>
<comment type="caution">
    <text evidence="3">The sequence shown here is derived from an EMBL/GenBank/DDBJ whole genome shotgun (WGS) entry which is preliminary data.</text>
</comment>
<feature type="domain" description="Endonuclease/exonuclease/phosphatase" evidence="2">
    <location>
        <begin position="78"/>
        <end position="364"/>
    </location>
</feature>
<dbReference type="RefSeq" id="WP_096433265.1">
    <property type="nucleotide sequence ID" value="NZ_NTJD01000005.1"/>
</dbReference>
<reference evidence="3 4" key="1">
    <citation type="submission" date="2017-09" db="EMBL/GenBank/DDBJ databases">
        <title>A multilocus sequence analysis scheme for characterization of bacteria in the genus Thioclava.</title>
        <authorList>
            <person name="Liu Y."/>
            <person name="Shao Z."/>
        </authorList>
    </citation>
    <scope>NUCLEOTIDE SEQUENCE [LARGE SCALE GENOMIC DNA]</scope>
    <source>
        <strain evidence="3 4">CAU 1312</strain>
    </source>
</reference>
<feature type="region of interest" description="Disordered" evidence="1">
    <location>
        <begin position="1"/>
        <end position="25"/>
    </location>
</feature>
<evidence type="ECO:0000256" key="1">
    <source>
        <dbReference type="SAM" id="MobiDB-lite"/>
    </source>
</evidence>
<evidence type="ECO:0000259" key="2">
    <source>
        <dbReference type="Pfam" id="PF03372"/>
    </source>
</evidence>
<sequence length="383" mass="40838">MGIPSGKPLHARHRDGADRQHDRGKAAAQRSLRIYPGLIAALFWALPAGAETLRIASFDPELSRKGPGLLLQDIRKQDAQVEAVVAVISETRPDILLLTNFDWDHEGLALAAFEARLREEGLDYGYSFAPRPNAGLETGLDLDGNGATGEPRDAQGYGRFTGDGGLALLSRLPIDAAGARDFSGFLWADLPDAQLDGAGLSDTARAAQRLSSTAHWDVPLRLPGGEALHLWAFAATPPLFDGPEDRNGRRNHDEAAFWLRYLDGDLPVQPAAERFVLLGNFNTDPVDGEGRRGALTALLADPRLQDPAPRSAGGALAANPDQAGDPALDTAAFGGNSGNLRLDYVLPSAGLEVVDAGVFWPAEEGIATQASRHHLVWVDIALP</sequence>